<dbReference type="EMBL" id="CAADFL010000186">
    <property type="protein sequence ID" value="VFK11492.1"/>
    <property type="molecule type" value="Genomic_DNA"/>
</dbReference>
<sequence length="58" mass="6472">MEQDNYVLFGVAISFGFSSIVVALIFAIRFDGPASDPSKENTAPKTDHRDYKNFLDCL</sequence>
<organism evidence="4">
    <name type="scientific">Candidatus Kentrum sp. FM</name>
    <dbReference type="NCBI Taxonomy" id="2126340"/>
    <lineage>
        <taxon>Bacteria</taxon>
        <taxon>Pseudomonadati</taxon>
        <taxon>Pseudomonadota</taxon>
        <taxon>Gammaproteobacteria</taxon>
        <taxon>Candidatus Kentrum</taxon>
    </lineage>
</organism>
<gene>
    <name evidence="2" type="ORF">BECKFM1743A_GA0114220_101757</name>
    <name evidence="4" type="ORF">BECKFM1743B_GA0114221_101861</name>
    <name evidence="3" type="ORF">BECKFM1743C_GA0114222_101871</name>
</gene>
<accession>A0A450W3C0</accession>
<name>A0A450W3C0_9GAMM</name>
<keyword evidence="1" id="KW-0472">Membrane</keyword>
<dbReference type="EMBL" id="CAADEZ010000175">
    <property type="protein sequence ID" value="VFJ56800.1"/>
    <property type="molecule type" value="Genomic_DNA"/>
</dbReference>
<feature type="transmembrane region" description="Helical" evidence="1">
    <location>
        <begin position="6"/>
        <end position="28"/>
    </location>
</feature>
<evidence type="ECO:0000256" key="1">
    <source>
        <dbReference type="SAM" id="Phobius"/>
    </source>
</evidence>
<evidence type="ECO:0000313" key="3">
    <source>
        <dbReference type="EMBL" id="VFJ56875.1"/>
    </source>
</evidence>
<evidence type="ECO:0000313" key="2">
    <source>
        <dbReference type="EMBL" id="VFJ56800.1"/>
    </source>
</evidence>
<protein>
    <submittedName>
        <fullName evidence="4">Uncharacterized protein</fullName>
    </submittedName>
</protein>
<reference evidence="4" key="1">
    <citation type="submission" date="2019-02" db="EMBL/GenBank/DDBJ databases">
        <authorList>
            <person name="Gruber-Vodicka R. H."/>
            <person name="Seah K. B. B."/>
        </authorList>
    </citation>
    <scope>NUCLEOTIDE SEQUENCE</scope>
    <source>
        <strain evidence="2">BECK_BZ163</strain>
        <strain evidence="4">BECK_BZ164</strain>
        <strain evidence="3">BECK_BZ165</strain>
    </source>
</reference>
<keyword evidence="1" id="KW-1133">Transmembrane helix</keyword>
<proteinExistence type="predicted"/>
<dbReference type="EMBL" id="CAADFA010000187">
    <property type="protein sequence ID" value="VFJ56875.1"/>
    <property type="molecule type" value="Genomic_DNA"/>
</dbReference>
<evidence type="ECO:0000313" key="4">
    <source>
        <dbReference type="EMBL" id="VFK11492.1"/>
    </source>
</evidence>
<keyword evidence="1" id="KW-0812">Transmembrane</keyword>
<dbReference type="AlphaFoldDB" id="A0A450W3C0"/>